<feature type="domain" description="Apple" evidence="1">
    <location>
        <begin position="693"/>
        <end position="766"/>
    </location>
</feature>
<dbReference type="Proteomes" id="UP000075714">
    <property type="component" value="Unassembled WGS sequence"/>
</dbReference>
<organism evidence="2 3">
    <name type="scientific">Gonium pectorale</name>
    <name type="common">Green alga</name>
    <dbReference type="NCBI Taxonomy" id="33097"/>
    <lineage>
        <taxon>Eukaryota</taxon>
        <taxon>Viridiplantae</taxon>
        <taxon>Chlorophyta</taxon>
        <taxon>core chlorophytes</taxon>
        <taxon>Chlorophyceae</taxon>
        <taxon>CS clade</taxon>
        <taxon>Chlamydomonadales</taxon>
        <taxon>Volvocaceae</taxon>
        <taxon>Gonium</taxon>
    </lineage>
</organism>
<name>A0A150G7V9_GONPE</name>
<sequence length="1041" mass="105228">MTGLTLDSSSEFGGYWWSFIRLRTCSDGTQYGRLFPSAREPTGSAGYNFSCAGGFVAFSAWEAAPGEPRNPLTKVSFACADGGVASWTSPAMGAGAPGVSLTSAFGKCPDGGAIYRIAMKGNNSFIAAASVYCAPQPGEDWNPLDRCPVMPGYTLVPGYYASGSATNLTALGTGTTATGAMAACSSDSSCAAVLFGSGTISSYQTQAVSLVTLQAAVGTGGAPSEGCSGTYVRTATGPRQYYCVAGLSAPSATVLSTSAVQPHLCGRACDTSMGCVAYVTDPAGSGCRLLSDAFSASLGPLVVNVSAAGALCMPASESYWCAPQGWSIKGDILKGPWYLRNPEMCRAACDANSTCTHYHYRSADFTCTLLSNAWYGSSGANGPDSDVSRACVKTPQHASLGRSPGGSLPHAAACYPGVALSDPATTSPIVTLTAVPYSSTTCAAACASNSDCAHWSLMLSGECRLFSGSGAPVAGQASGYGPLQSVAVSCLATVGGRYHCLPTEQGVAYTQLYGFSGAGYSVSRGDCADACTANAACVSFLFRILSSGTVCVLHSTVFHGDRFSNVREASVIGGTYRTCLRTLSARQRFGNAADVPLPCPAPSGAIFYPNPTGIPSSFNTTVLKDLNETVSSAMTNECLGSSSCVAVQATGYSTTKVLDGSSSEFQKLLVLPGAGDATCAGTYVRSSPDPWYCLPDGHDIPGMNLSGYPTYKPSSEVCAEACLSDSSCSGYVYSADSGNCTARSLTFLSGPDGSTSAAADPQQRACVKTPMGAYGEVLSYRYFWSHACFAGTHLGGTALSSLASASVASCAKWCAAYGTACTHYQLTRAGGCEVFSGAFGGDANGEIAYGPSSAVAMACLRATVTGAALTFTAFGTATISSISAAEPATSLTAARSAIHTGTARTTTTHATASFSPFATVAHAYTTSNPFNTIIHATASSIPFATGEFAATSAIAIAAPAAAAFSSSAVVTTTVSSATVTTSAEPATAITTSAEPATAITTSAEPATAITTSAEPATAITTSAEPATAITTAAEPATATIP</sequence>
<dbReference type="EMBL" id="LSYV01000053">
    <property type="protein sequence ID" value="KXZ45635.1"/>
    <property type="molecule type" value="Genomic_DNA"/>
</dbReference>
<evidence type="ECO:0000313" key="2">
    <source>
        <dbReference type="EMBL" id="KXZ45635.1"/>
    </source>
</evidence>
<proteinExistence type="predicted"/>
<dbReference type="AlphaFoldDB" id="A0A150G7V9"/>
<evidence type="ECO:0000259" key="1">
    <source>
        <dbReference type="PROSITE" id="PS50948"/>
    </source>
</evidence>
<dbReference type="PROSITE" id="PS50948">
    <property type="entry name" value="PAN"/>
    <property type="match status" value="1"/>
</dbReference>
<dbReference type="InterPro" id="IPR003609">
    <property type="entry name" value="Pan_app"/>
</dbReference>
<dbReference type="Pfam" id="PF14295">
    <property type="entry name" value="PAN_4"/>
    <property type="match status" value="4"/>
</dbReference>
<comment type="caution">
    <text evidence="2">The sequence shown here is derived from an EMBL/GenBank/DDBJ whole genome shotgun (WGS) entry which is preliminary data.</text>
</comment>
<evidence type="ECO:0000313" key="3">
    <source>
        <dbReference type="Proteomes" id="UP000075714"/>
    </source>
</evidence>
<keyword evidence="3" id="KW-1185">Reference proteome</keyword>
<reference evidence="3" key="1">
    <citation type="journal article" date="2016" name="Nat. Commun.">
        <title>The Gonium pectorale genome demonstrates co-option of cell cycle regulation during the evolution of multicellularity.</title>
        <authorList>
            <person name="Hanschen E.R."/>
            <person name="Marriage T.N."/>
            <person name="Ferris P.J."/>
            <person name="Hamaji T."/>
            <person name="Toyoda A."/>
            <person name="Fujiyama A."/>
            <person name="Neme R."/>
            <person name="Noguchi H."/>
            <person name="Minakuchi Y."/>
            <person name="Suzuki M."/>
            <person name="Kawai-Toyooka H."/>
            <person name="Smith D.R."/>
            <person name="Sparks H."/>
            <person name="Anderson J."/>
            <person name="Bakaric R."/>
            <person name="Luria V."/>
            <person name="Karger A."/>
            <person name="Kirschner M.W."/>
            <person name="Durand P.M."/>
            <person name="Michod R.E."/>
            <person name="Nozaki H."/>
            <person name="Olson B.J."/>
        </authorList>
    </citation>
    <scope>NUCLEOTIDE SEQUENCE [LARGE SCALE GENOMIC DNA]</scope>
    <source>
        <strain evidence="3">NIES-2863</strain>
    </source>
</reference>
<dbReference type="Gene3D" id="3.50.4.10">
    <property type="entry name" value="Hepatocyte Growth Factor"/>
    <property type="match status" value="1"/>
</dbReference>
<dbReference type="Pfam" id="PF00024">
    <property type="entry name" value="PAN_1"/>
    <property type="match status" value="1"/>
</dbReference>
<protein>
    <recommendedName>
        <fullName evidence="1">Apple domain-containing protein</fullName>
    </recommendedName>
</protein>
<accession>A0A150G7V9</accession>
<gene>
    <name evidence="2" type="ORF">GPECTOR_52g36</name>
</gene>